<evidence type="ECO:0000313" key="3">
    <source>
        <dbReference type="Proteomes" id="UP001056384"/>
    </source>
</evidence>
<dbReference type="AlphaFoldDB" id="A0A9Q9B5Z3"/>
<proteinExistence type="predicted"/>
<accession>A0A9Q9B5Z3</accession>
<dbReference type="Proteomes" id="UP001056384">
    <property type="component" value="Chromosome 9"/>
</dbReference>
<dbReference type="Pfam" id="PF20150">
    <property type="entry name" value="2EXR"/>
    <property type="match status" value="1"/>
</dbReference>
<keyword evidence="3" id="KW-1185">Reference proteome</keyword>
<evidence type="ECO:0000259" key="1">
    <source>
        <dbReference type="Pfam" id="PF20150"/>
    </source>
</evidence>
<dbReference type="OrthoDB" id="4217619at2759"/>
<name>A0A9Q9B5Z3_9PEZI</name>
<dbReference type="EMBL" id="CP099426">
    <property type="protein sequence ID" value="USW56951.1"/>
    <property type="molecule type" value="Genomic_DNA"/>
</dbReference>
<gene>
    <name evidence="2" type="ORF">Slin15195_G102700</name>
</gene>
<sequence length="263" mass="30048">MADPPTSFLDLPPELRNYIYDLTFETTVIQVCVPKSYGNDKQTDLRPHLSLKQSSRPNILSVSAEMLREAGPVYWSRAVVILPLDLAIRQRDTTHGVTFHRSPTDKAWQSIAPVAQKSIQYLEFTDDTKKKYTPTIAGIAKLVWLMAYKPGWDHITLPRGDLSVKDRFFVNRSGLEDGEFDAVCYYAQRLAMQLREDGGIFFGINPVFALKAGMYSVYAWLSTRPTDLHEEHVKTACKKVLCMTDDALTSDDMWFGHLADYWW</sequence>
<reference evidence="2" key="1">
    <citation type="submission" date="2022-06" db="EMBL/GenBank/DDBJ databases">
        <title>Complete genome sequences of two strains of the flax pathogen Septoria linicola.</title>
        <authorList>
            <person name="Lapalu N."/>
            <person name="Simon A."/>
            <person name="Demenou B."/>
            <person name="Paumier D."/>
            <person name="Guillot M.-P."/>
            <person name="Gout L."/>
            <person name="Valade R."/>
        </authorList>
    </citation>
    <scope>NUCLEOTIDE SEQUENCE</scope>
    <source>
        <strain evidence="2">SE15195</strain>
    </source>
</reference>
<organism evidence="2 3">
    <name type="scientific">Septoria linicola</name>
    <dbReference type="NCBI Taxonomy" id="215465"/>
    <lineage>
        <taxon>Eukaryota</taxon>
        <taxon>Fungi</taxon>
        <taxon>Dikarya</taxon>
        <taxon>Ascomycota</taxon>
        <taxon>Pezizomycotina</taxon>
        <taxon>Dothideomycetes</taxon>
        <taxon>Dothideomycetidae</taxon>
        <taxon>Mycosphaerellales</taxon>
        <taxon>Mycosphaerellaceae</taxon>
        <taxon>Septoria</taxon>
    </lineage>
</organism>
<feature type="domain" description="2EXR" evidence="1">
    <location>
        <begin position="7"/>
        <end position="70"/>
    </location>
</feature>
<evidence type="ECO:0000313" key="2">
    <source>
        <dbReference type="EMBL" id="USW56951.1"/>
    </source>
</evidence>
<dbReference type="InterPro" id="IPR045518">
    <property type="entry name" value="2EXR"/>
</dbReference>
<protein>
    <submittedName>
        <fullName evidence="2">2EXR domain-containing protein</fullName>
    </submittedName>
</protein>